<evidence type="ECO:0000313" key="2">
    <source>
        <dbReference type="Proteomes" id="UP000033009"/>
    </source>
</evidence>
<reference evidence="1 2" key="1">
    <citation type="submission" date="2013-12" db="EMBL/GenBank/DDBJ databases">
        <title>Ecological redundancy of diverse viral populations within a natural community.</title>
        <authorList>
            <person name="Gregory A.C."/>
            <person name="LaButti K."/>
            <person name="Copeland A."/>
            <person name="Woyke T."/>
            <person name="Sullivan M.B."/>
        </authorList>
    </citation>
    <scope>NUCLEOTIDE SEQUENCE [LARGE SCALE GENOMIC DNA]</scope>
    <source>
        <strain evidence="1">Syn7803US120</strain>
    </source>
</reference>
<dbReference type="Proteomes" id="UP000033009">
    <property type="component" value="Segment"/>
</dbReference>
<dbReference type="RefSeq" id="YP_009140955.1">
    <property type="nucleotide sequence ID" value="NC_027132.1"/>
</dbReference>
<gene>
    <name evidence="1" type="ORF">Syn7803US120_166</name>
</gene>
<organism evidence="1 2">
    <name type="scientific">Synechococcus phage ACG-2014i</name>
    <dbReference type="NCBI Taxonomy" id="1493513"/>
    <lineage>
        <taxon>Viruses</taxon>
        <taxon>Duplodnaviria</taxon>
        <taxon>Heunggongvirae</taxon>
        <taxon>Uroviricota</taxon>
        <taxon>Caudoviricetes</taxon>
        <taxon>Pantevenvirales</taxon>
        <taxon>Kyanoviridae</taxon>
        <taxon>Chalconvirus</taxon>
        <taxon>Chalconvirus acg2014i</taxon>
    </lineage>
</organism>
<dbReference type="KEGG" id="vg:24405013"/>
<keyword evidence="2" id="KW-1185">Reference proteome</keyword>
<protein>
    <submittedName>
        <fullName evidence="1">Uncharacterized protein</fullName>
    </submittedName>
</protein>
<accession>A0A0E3HFZ3</accession>
<name>A0A0E3HFZ3_9CAUD</name>
<dbReference type="EMBL" id="KJ019082">
    <property type="protein sequence ID" value="AIX26887.1"/>
    <property type="molecule type" value="Genomic_DNA"/>
</dbReference>
<dbReference type="GeneID" id="24405013"/>
<proteinExistence type="predicted"/>
<sequence length="776" mass="85284">MAILKSIVDVNNGNTGWTSTDVMDALETVFANLGYNGGTNTTGVPQSCKSPAGFVGSHESWRSCGGGAVYRSRRTYKYVALADGTSAYRMLKLTQTSASYFYSSANVDHPSEIRIDGHELIQGQAIHWANGGTNEDYNIAGLTLDTVYYVIVVDDNYIKLAANATDAANGTEITLNNGNYYGADYSSKSNTVYGFRDINDASFNNRTINIGSQDVIQITLDTAGSGNMYLCYDTDDYDANKHIVDGWSGQTTSSTTAPTGMGSDTGTIEWYTAGYYQSYTDPADKELFHPTETLGSRKYIYANDTNSGMKGEINVYPQVCGYNGSYSAFWDYEVPASGGRSALKLRVSRYQNNNGSYYGRLSDISILTKGTGWTNDEVFTIPGDQIGGITPDNDVTFGVRVDGDNTAGDGTPSLRTTTLGSGSNFYQKANSGNWAVLKNVNDASKTYGTTYYSFGIASDSNNDLIFNCGSGYKWLNLNGIEETNGSSNAGRFTGQTGLDRMDSSYDYPINMSSATYWTIPQVTYCSTSTPTAYPLEIRVYRAQAPQDTNFAIIQFCQTINNIVQPYGAFTIYKGATFGSNVWDFDHVFNGSMMIYDLGTRSIRLDHTSCSPVYNYYSNDRGTNEEPVSQYSIAREAFYGYLRDPENPNLTTRSEYVCNIETDDSSTSSMYLYYRNSVYDQYNGNSVASDADYYKPFKGLPINERMVPCPYYLPDDFVMLSVSTTPGLTQFRTGDTVTIGGSETYEIIRGSYQTQQNGLDGVDNNSTIGMLFLARIS</sequence>
<evidence type="ECO:0000313" key="1">
    <source>
        <dbReference type="EMBL" id="AIX26887.1"/>
    </source>
</evidence>